<comment type="caution">
    <text evidence="1">The sequence shown here is derived from an EMBL/GenBank/DDBJ whole genome shotgun (WGS) entry which is preliminary data.</text>
</comment>
<reference evidence="1" key="1">
    <citation type="thesis" date="2020" institute="ProQuest LLC" country="789 East Eisenhower Parkway, Ann Arbor, MI, USA">
        <title>Comparative Genomics and Chromosome Evolution.</title>
        <authorList>
            <person name="Mudd A.B."/>
        </authorList>
    </citation>
    <scope>NUCLEOTIDE SEQUENCE</scope>
    <source>
        <strain evidence="1">1538</strain>
        <tissue evidence="1">Blood</tissue>
    </source>
</reference>
<dbReference type="AlphaFoldDB" id="A0AAV2ZTJ5"/>
<organism evidence="1 2">
    <name type="scientific">Pyxicephalus adspersus</name>
    <name type="common">African bullfrog</name>
    <dbReference type="NCBI Taxonomy" id="30357"/>
    <lineage>
        <taxon>Eukaryota</taxon>
        <taxon>Metazoa</taxon>
        <taxon>Chordata</taxon>
        <taxon>Craniata</taxon>
        <taxon>Vertebrata</taxon>
        <taxon>Euteleostomi</taxon>
        <taxon>Amphibia</taxon>
        <taxon>Batrachia</taxon>
        <taxon>Anura</taxon>
        <taxon>Neobatrachia</taxon>
        <taxon>Ranoidea</taxon>
        <taxon>Pyxicephalidae</taxon>
        <taxon>Pyxicephalinae</taxon>
        <taxon>Pyxicephalus</taxon>
    </lineage>
</organism>
<evidence type="ECO:0000313" key="1">
    <source>
        <dbReference type="EMBL" id="DBA17247.1"/>
    </source>
</evidence>
<dbReference type="Proteomes" id="UP001181693">
    <property type="component" value="Unassembled WGS sequence"/>
</dbReference>
<protein>
    <submittedName>
        <fullName evidence="1">Uncharacterized protein</fullName>
    </submittedName>
</protein>
<dbReference type="EMBL" id="DYDO01000010">
    <property type="protein sequence ID" value="DBA17247.1"/>
    <property type="molecule type" value="Genomic_DNA"/>
</dbReference>
<accession>A0AAV2ZTJ5</accession>
<evidence type="ECO:0000313" key="2">
    <source>
        <dbReference type="Proteomes" id="UP001181693"/>
    </source>
</evidence>
<sequence length="76" mass="8259">MAEAGVSRRSSGLLVNASQAHGGQKGALCEALRKLTAVTRAISFNLKNVNDNLERILMDKDDLEELDKMLNSMAVK</sequence>
<name>A0AAV2ZTJ5_PYXAD</name>
<keyword evidence="2" id="KW-1185">Reference proteome</keyword>
<proteinExistence type="predicted"/>
<gene>
    <name evidence="1" type="ORF">GDO54_002723</name>
</gene>